<reference evidence="1" key="1">
    <citation type="submission" date="2021-06" db="EMBL/GenBank/DDBJ databases">
        <authorList>
            <person name="Rolland C."/>
        </authorList>
    </citation>
    <scope>NUCLEOTIDE SEQUENCE</scope>
    <source>
        <strain evidence="1">347.936635</strain>
    </source>
</reference>
<protein>
    <submittedName>
        <fullName evidence="1">Uncharacterized protein</fullName>
    </submittedName>
</protein>
<accession>A0A8F8KQP8</accession>
<organism evidence="1">
    <name type="scientific">Clandestinovirus</name>
    <dbReference type="NCBI Taxonomy" id="2831644"/>
    <lineage>
        <taxon>Viruses</taxon>
    </lineage>
</organism>
<name>A0A8F8KQP8_9VIRU</name>
<dbReference type="EMBL" id="MZ420154">
    <property type="protein sequence ID" value="QYA18272.1"/>
    <property type="molecule type" value="Genomic_DNA"/>
</dbReference>
<sequence length="93" mass="10997">MDQLASQFRTMSTRLYCYCGYCRDDRWYGKTENPAHKIKPVLPSPDIAQYYCNNCRVLQHAYVPHLSKYDHPGTVVDVMHTKRICFVCNKYQN</sequence>
<gene>
    <name evidence="1" type="ORF">KOM_12_2</name>
</gene>
<evidence type="ECO:0000313" key="1">
    <source>
        <dbReference type="EMBL" id="QYA18272.1"/>
    </source>
</evidence>
<proteinExistence type="predicted"/>